<dbReference type="InterPro" id="IPR007831">
    <property type="entry name" value="T2SS_GspE_N"/>
</dbReference>
<dbReference type="Gene3D" id="1.10.40.70">
    <property type="match status" value="1"/>
</dbReference>
<dbReference type="EMBL" id="JBHTCA010000002">
    <property type="protein sequence ID" value="MFC7407869.1"/>
    <property type="molecule type" value="Genomic_DNA"/>
</dbReference>
<dbReference type="Gene3D" id="3.30.450.90">
    <property type="match status" value="1"/>
</dbReference>
<dbReference type="InterPro" id="IPR027417">
    <property type="entry name" value="P-loop_NTPase"/>
</dbReference>
<name>A0ABW2QEI1_9BURK</name>
<dbReference type="PANTHER" id="PTHR30258">
    <property type="entry name" value="TYPE II SECRETION SYSTEM PROTEIN GSPE-RELATED"/>
    <property type="match status" value="1"/>
</dbReference>
<evidence type="ECO:0000313" key="5">
    <source>
        <dbReference type="EMBL" id="MFC7407869.1"/>
    </source>
</evidence>
<dbReference type="Gene3D" id="3.30.300.160">
    <property type="entry name" value="Type II secretion system, protein E, N-terminal domain"/>
    <property type="match status" value="1"/>
</dbReference>
<dbReference type="SMART" id="SM00382">
    <property type="entry name" value="AAA"/>
    <property type="match status" value="1"/>
</dbReference>
<organism evidence="5 6">
    <name type="scientific">Hydrogenophaga atypica</name>
    <dbReference type="NCBI Taxonomy" id="249409"/>
    <lineage>
        <taxon>Bacteria</taxon>
        <taxon>Pseudomonadati</taxon>
        <taxon>Pseudomonadota</taxon>
        <taxon>Betaproteobacteria</taxon>
        <taxon>Burkholderiales</taxon>
        <taxon>Comamonadaceae</taxon>
        <taxon>Hydrogenophaga</taxon>
    </lineage>
</organism>
<evidence type="ECO:0000313" key="6">
    <source>
        <dbReference type="Proteomes" id="UP001596501"/>
    </source>
</evidence>
<dbReference type="Pfam" id="PF05157">
    <property type="entry name" value="MshEN"/>
    <property type="match status" value="1"/>
</dbReference>
<dbReference type="Pfam" id="PF00437">
    <property type="entry name" value="T2SSE"/>
    <property type="match status" value="1"/>
</dbReference>
<dbReference type="RefSeq" id="WP_382198947.1">
    <property type="nucleotide sequence ID" value="NZ_JBHTCA010000002.1"/>
</dbReference>
<evidence type="ECO:0000256" key="1">
    <source>
        <dbReference type="ARBA" id="ARBA00006611"/>
    </source>
</evidence>
<evidence type="ECO:0000259" key="4">
    <source>
        <dbReference type="PROSITE" id="PS00662"/>
    </source>
</evidence>
<keyword evidence="2" id="KW-0547">Nucleotide-binding</keyword>
<evidence type="ECO:0000256" key="3">
    <source>
        <dbReference type="ARBA" id="ARBA00022840"/>
    </source>
</evidence>
<evidence type="ECO:0000256" key="2">
    <source>
        <dbReference type="ARBA" id="ARBA00022741"/>
    </source>
</evidence>
<dbReference type="PROSITE" id="PS00662">
    <property type="entry name" value="T2SP_E"/>
    <property type="match status" value="1"/>
</dbReference>
<protein>
    <submittedName>
        <fullName evidence="5">GspE/PulE family protein</fullName>
    </submittedName>
</protein>
<gene>
    <name evidence="5" type="ORF">ACFQPB_03230</name>
</gene>
<feature type="domain" description="Bacterial type II secretion system protein E" evidence="4">
    <location>
        <begin position="379"/>
        <end position="393"/>
    </location>
</feature>
<dbReference type="SUPFAM" id="SSF52540">
    <property type="entry name" value="P-loop containing nucleoside triphosphate hydrolases"/>
    <property type="match status" value="1"/>
</dbReference>
<dbReference type="InterPro" id="IPR037257">
    <property type="entry name" value="T2SS_E_N_sf"/>
</dbReference>
<keyword evidence="3" id="KW-0067">ATP-binding</keyword>
<comment type="similarity">
    <text evidence="1">Belongs to the GSP E family.</text>
</comment>
<dbReference type="Gene3D" id="3.40.50.300">
    <property type="entry name" value="P-loop containing nucleotide triphosphate hydrolases"/>
    <property type="match status" value="1"/>
</dbReference>
<dbReference type="InterPro" id="IPR003593">
    <property type="entry name" value="AAA+_ATPase"/>
</dbReference>
<accession>A0ABW2QEI1</accession>
<dbReference type="CDD" id="cd01129">
    <property type="entry name" value="PulE-GspE-like"/>
    <property type="match status" value="1"/>
</dbReference>
<comment type="caution">
    <text evidence="5">The sequence shown here is derived from an EMBL/GenBank/DDBJ whole genome shotgun (WGS) entry which is preliminary data.</text>
</comment>
<dbReference type="PANTHER" id="PTHR30258:SF2">
    <property type="entry name" value="COMG OPERON PROTEIN 1"/>
    <property type="match status" value="1"/>
</dbReference>
<sequence>MSTSQPPSVRLGERLVAKGKLSERDLERALLAQQEMKGLIGEVMIRLGLVAEHDVTQALSEQLGVPYVAPKDLPDLPTVPEGVSPVFLQNHLVYPMKSDAQGLHVVMARPQDAYLLQAIRLAAGTDVQTYICEPSVLEKLVPLLTEPVDAAEPLETDGNAADGDEFIEHLKDLASEAPVIRLVNQLIADALDRRASDIHMEPFEGEVHVRYRVDGVVQRADDLTTALAAAAVSRIKLLAGLNIAERRLPQDGRIRTRIKGREIDLRVSTVPTVHGESVVLRVLDRASVRFGLDQMGFAPDNLARFHQLLAQPHGVLLITGPTGSGKTTTLYAALSTLDSATLKIITVEDPVEYQLPAINQIQVHPAIGLSFAHVLRSILRQDPDIIMVGEMRDTETAEIAVQSALTGHLVLSTLHTNTAAGAVTRLQDMGIPRYLITSSVTGVLAQRLVRRLCPECRRPHAPSPAVLESLGMTAEQAPVLYEAVGCPHCQGSGYRGRTAIHELLVLDDPVRDAILSGADANTLQRLAQERGMASLYQDGLRAMLEGLTTLEEVMRVTRDAADA</sequence>
<reference evidence="6" key="1">
    <citation type="journal article" date="2019" name="Int. J. Syst. Evol. Microbiol.">
        <title>The Global Catalogue of Microorganisms (GCM) 10K type strain sequencing project: providing services to taxonomists for standard genome sequencing and annotation.</title>
        <authorList>
            <consortium name="The Broad Institute Genomics Platform"/>
            <consortium name="The Broad Institute Genome Sequencing Center for Infectious Disease"/>
            <person name="Wu L."/>
            <person name="Ma J."/>
        </authorList>
    </citation>
    <scope>NUCLEOTIDE SEQUENCE [LARGE SCALE GENOMIC DNA]</scope>
    <source>
        <strain evidence="6">CGMCC 1.12371</strain>
    </source>
</reference>
<dbReference type="InterPro" id="IPR001482">
    <property type="entry name" value="T2SS/T4SS_dom"/>
</dbReference>
<keyword evidence="6" id="KW-1185">Reference proteome</keyword>
<proteinExistence type="inferred from homology"/>
<dbReference type="SUPFAM" id="SSF160246">
    <property type="entry name" value="EspE N-terminal domain-like"/>
    <property type="match status" value="1"/>
</dbReference>
<dbReference type="Proteomes" id="UP001596501">
    <property type="component" value="Unassembled WGS sequence"/>
</dbReference>